<name>A0A0B0EJH1_9BACT</name>
<proteinExistence type="predicted"/>
<dbReference type="EMBL" id="JRYO01000069">
    <property type="protein sequence ID" value="KHE93202.1"/>
    <property type="molecule type" value="Genomic_DNA"/>
</dbReference>
<evidence type="ECO:0000313" key="1">
    <source>
        <dbReference type="EMBL" id="KHE93202.1"/>
    </source>
</evidence>
<evidence type="ECO:0000313" key="2">
    <source>
        <dbReference type="Proteomes" id="UP000030652"/>
    </source>
</evidence>
<dbReference type="AlphaFoldDB" id="A0A0B0EJH1"/>
<comment type="caution">
    <text evidence="1">The sequence shown here is derived from an EMBL/GenBank/DDBJ whole genome shotgun (WGS) entry which is preliminary data.</text>
</comment>
<reference evidence="1 2" key="1">
    <citation type="submission" date="2014-10" db="EMBL/GenBank/DDBJ databases">
        <title>Draft genome of anammox bacterium scalindua brodae, obtained using differential coverage binning of sequence data from two enrichment reactors.</title>
        <authorList>
            <person name="Speth D.R."/>
            <person name="Russ L."/>
            <person name="Kartal B."/>
            <person name="Op den Camp H.J."/>
            <person name="Dutilh B.E."/>
            <person name="Jetten M.S."/>
        </authorList>
    </citation>
    <scope>NUCLEOTIDE SEQUENCE [LARGE SCALE GENOMIC DNA]</scope>
    <source>
        <strain evidence="1">RU1</strain>
    </source>
</reference>
<dbReference type="Proteomes" id="UP000030652">
    <property type="component" value="Unassembled WGS sequence"/>
</dbReference>
<organism evidence="1 2">
    <name type="scientific">Candidatus Scalindua brodae</name>
    <dbReference type="NCBI Taxonomy" id="237368"/>
    <lineage>
        <taxon>Bacteria</taxon>
        <taxon>Pseudomonadati</taxon>
        <taxon>Planctomycetota</taxon>
        <taxon>Candidatus Brocadiia</taxon>
        <taxon>Candidatus Brocadiales</taxon>
        <taxon>Candidatus Scalinduaceae</taxon>
        <taxon>Candidatus Scalindua</taxon>
    </lineage>
</organism>
<sequence>MMSIVIMKLKQARLLKAFLVVVFCFSILPEVVSSHDSYNKAEIGSAPSGCTNSCNEHNCPVLPDEPYHHCSVCCTISHFFTNQLTDINFHFDNTPQAFSMDEDALYKKLFVKTLFRPPQSTL</sequence>
<gene>
    <name evidence="1" type="ORF">SCABRO_01040</name>
</gene>
<protein>
    <submittedName>
        <fullName evidence="1">Uncharacterized protein</fullName>
    </submittedName>
</protein>
<accession>A0A0B0EJH1</accession>